<dbReference type="SUPFAM" id="SSF48008">
    <property type="entry name" value="GntR ligand-binding domain-like"/>
    <property type="match status" value="1"/>
</dbReference>
<feature type="compositionally biased region" description="Polar residues" evidence="4">
    <location>
        <begin position="250"/>
        <end position="259"/>
    </location>
</feature>
<evidence type="ECO:0000313" key="6">
    <source>
        <dbReference type="EMBL" id="PJE38616.1"/>
    </source>
</evidence>
<gene>
    <name evidence="6" type="ORF">CVM52_00370</name>
</gene>
<dbReference type="Gene3D" id="1.20.120.530">
    <property type="entry name" value="GntR ligand-binding domain-like"/>
    <property type="match status" value="1"/>
</dbReference>
<feature type="domain" description="HTH gntR-type" evidence="5">
    <location>
        <begin position="46"/>
        <end position="112"/>
    </location>
</feature>
<evidence type="ECO:0000259" key="5">
    <source>
        <dbReference type="PROSITE" id="PS50949"/>
    </source>
</evidence>
<dbReference type="InterPro" id="IPR008920">
    <property type="entry name" value="TF_FadR/GntR_C"/>
</dbReference>
<dbReference type="InterPro" id="IPR000524">
    <property type="entry name" value="Tscrpt_reg_HTH_GntR"/>
</dbReference>
<dbReference type="Pfam" id="PF07729">
    <property type="entry name" value="FCD"/>
    <property type="match status" value="1"/>
</dbReference>
<protein>
    <submittedName>
        <fullName evidence="6">GntR family transcriptional regulator</fullName>
    </submittedName>
</protein>
<keyword evidence="3" id="KW-0804">Transcription</keyword>
<dbReference type="Proteomes" id="UP000231553">
    <property type="component" value="Unassembled WGS sequence"/>
</dbReference>
<dbReference type="GO" id="GO:0003677">
    <property type="term" value="F:DNA binding"/>
    <property type="evidence" value="ECO:0007669"/>
    <property type="project" value="UniProtKB-KW"/>
</dbReference>
<dbReference type="SUPFAM" id="SSF46785">
    <property type="entry name" value="Winged helix' DNA-binding domain"/>
    <property type="match status" value="1"/>
</dbReference>
<reference evidence="6 7" key="1">
    <citation type="journal article" date="2018" name="Int. J. Syst. Evol. Microbiol.">
        <title>Pseudooceanicola lipolyticus sp. nov., a marine alphaproteobacterium, reclassification of Oceanicola flagellatus as Pseudooceanicola flagellatus comb. nov. and emended description of the genus Pseudooceanicola.</title>
        <authorList>
            <person name="Huang M.-M."/>
            <person name="Guo L.-L."/>
            <person name="Wu Y.-H."/>
            <person name="Lai Q.-L."/>
            <person name="Shao Z.-Z."/>
            <person name="Wang C.-S."/>
            <person name="Wu M."/>
            <person name="Xu X.-W."/>
        </authorList>
    </citation>
    <scope>NUCLEOTIDE SEQUENCE [LARGE SCALE GENOMIC DNA]</scope>
    <source>
        <strain evidence="6 7">157</strain>
    </source>
</reference>
<evidence type="ECO:0000256" key="2">
    <source>
        <dbReference type="ARBA" id="ARBA00023125"/>
    </source>
</evidence>
<feature type="region of interest" description="Disordered" evidence="4">
    <location>
        <begin position="246"/>
        <end position="266"/>
    </location>
</feature>
<evidence type="ECO:0000256" key="4">
    <source>
        <dbReference type="SAM" id="MobiDB-lite"/>
    </source>
</evidence>
<accession>A0A2M8J773</accession>
<comment type="caution">
    <text evidence="6">The sequence shown here is derived from an EMBL/GenBank/DDBJ whole genome shotgun (WGS) entry which is preliminary data.</text>
</comment>
<keyword evidence="1" id="KW-0805">Transcription regulation</keyword>
<dbReference type="InterPro" id="IPR036388">
    <property type="entry name" value="WH-like_DNA-bd_sf"/>
</dbReference>
<organism evidence="6 7">
    <name type="scientific">Pseudooceanicola lipolyticus</name>
    <dbReference type="NCBI Taxonomy" id="2029104"/>
    <lineage>
        <taxon>Bacteria</taxon>
        <taxon>Pseudomonadati</taxon>
        <taxon>Pseudomonadota</taxon>
        <taxon>Alphaproteobacteria</taxon>
        <taxon>Rhodobacterales</taxon>
        <taxon>Paracoccaceae</taxon>
        <taxon>Pseudooceanicola</taxon>
    </lineage>
</organism>
<proteinExistence type="predicted"/>
<dbReference type="PANTHER" id="PTHR43537">
    <property type="entry name" value="TRANSCRIPTIONAL REGULATOR, GNTR FAMILY"/>
    <property type="match status" value="1"/>
</dbReference>
<evidence type="ECO:0000256" key="1">
    <source>
        <dbReference type="ARBA" id="ARBA00023015"/>
    </source>
</evidence>
<feature type="region of interest" description="Disordered" evidence="4">
    <location>
        <begin position="1"/>
        <end position="28"/>
    </location>
</feature>
<dbReference type="InterPro" id="IPR011711">
    <property type="entry name" value="GntR_C"/>
</dbReference>
<dbReference type="Gene3D" id="1.10.10.10">
    <property type="entry name" value="Winged helix-like DNA-binding domain superfamily/Winged helix DNA-binding domain"/>
    <property type="match status" value="1"/>
</dbReference>
<dbReference type="SMART" id="SM00345">
    <property type="entry name" value="HTH_GNTR"/>
    <property type="match status" value="1"/>
</dbReference>
<dbReference type="PANTHER" id="PTHR43537:SF5">
    <property type="entry name" value="UXU OPERON TRANSCRIPTIONAL REGULATOR"/>
    <property type="match status" value="1"/>
</dbReference>
<dbReference type="AlphaFoldDB" id="A0A2M8J773"/>
<dbReference type="RefSeq" id="WP_100160745.1">
    <property type="nucleotide sequence ID" value="NZ_PGTB01000001.1"/>
</dbReference>
<name>A0A2M8J773_9RHOB</name>
<keyword evidence="7" id="KW-1185">Reference proteome</keyword>
<dbReference type="GO" id="GO:0003700">
    <property type="term" value="F:DNA-binding transcription factor activity"/>
    <property type="evidence" value="ECO:0007669"/>
    <property type="project" value="InterPro"/>
</dbReference>
<evidence type="ECO:0000313" key="7">
    <source>
        <dbReference type="Proteomes" id="UP000231553"/>
    </source>
</evidence>
<dbReference type="Pfam" id="PF00392">
    <property type="entry name" value="GntR"/>
    <property type="match status" value="1"/>
</dbReference>
<dbReference type="EMBL" id="PGTB01000001">
    <property type="protein sequence ID" value="PJE38616.1"/>
    <property type="molecule type" value="Genomic_DNA"/>
</dbReference>
<sequence length="266" mass="29684">MVSGQPRPAYRAQRRSTHPMTEEPAQMESALTETALADELDRAGIERPADRAYEGIRRAILSGLLPGGTHLREEALAQMTGTSRTPVREALRRIVGEGLAHDEGRSSFVAQFPFEEVAIIFDIRARLEGYAAFVAAERITDAELQGLAQIIEEIDALAPKDGTDRDVIRRFAELNTDFHTAIINATRSPQMRNLSARAISMPLEMIKQFVWSQRVNISRSNRQHRDLLDALVARNPTAAEAIMSAHILSTRPNNPLPQNTRKKDEK</sequence>
<evidence type="ECO:0000256" key="3">
    <source>
        <dbReference type="ARBA" id="ARBA00023163"/>
    </source>
</evidence>
<dbReference type="SMART" id="SM00895">
    <property type="entry name" value="FCD"/>
    <property type="match status" value="1"/>
</dbReference>
<dbReference type="InterPro" id="IPR036390">
    <property type="entry name" value="WH_DNA-bd_sf"/>
</dbReference>
<dbReference type="PROSITE" id="PS50949">
    <property type="entry name" value="HTH_GNTR"/>
    <property type="match status" value="1"/>
</dbReference>
<keyword evidence="2" id="KW-0238">DNA-binding</keyword>
<dbReference type="OrthoDB" id="9788098at2"/>